<keyword evidence="2" id="KW-1185">Reference proteome</keyword>
<accession>A0A934W5L9</accession>
<dbReference type="EMBL" id="JAEPBG010000003">
    <property type="protein sequence ID" value="MBK4735102.1"/>
    <property type="molecule type" value="Genomic_DNA"/>
</dbReference>
<reference evidence="1" key="1">
    <citation type="submission" date="2021-01" db="EMBL/GenBank/DDBJ databases">
        <title>Genome sequence of strain Noviherbaspirillum sp. DKR-6.</title>
        <authorList>
            <person name="Chaudhary D.K."/>
        </authorList>
    </citation>
    <scope>NUCLEOTIDE SEQUENCE</scope>
    <source>
        <strain evidence="1">DKR-6</strain>
    </source>
</reference>
<dbReference type="RefSeq" id="WP_200591856.1">
    <property type="nucleotide sequence ID" value="NZ_JAEPBG010000003.1"/>
</dbReference>
<protein>
    <submittedName>
        <fullName evidence="1">Uncharacterized protein</fullName>
    </submittedName>
</protein>
<proteinExistence type="predicted"/>
<evidence type="ECO:0000313" key="2">
    <source>
        <dbReference type="Proteomes" id="UP000622890"/>
    </source>
</evidence>
<name>A0A934W5L9_9BURK</name>
<organism evidence="1 2">
    <name type="scientific">Noviherbaspirillum pedocola</name>
    <dbReference type="NCBI Taxonomy" id="2801341"/>
    <lineage>
        <taxon>Bacteria</taxon>
        <taxon>Pseudomonadati</taxon>
        <taxon>Pseudomonadota</taxon>
        <taxon>Betaproteobacteria</taxon>
        <taxon>Burkholderiales</taxon>
        <taxon>Oxalobacteraceae</taxon>
        <taxon>Noviherbaspirillum</taxon>
    </lineage>
</organism>
<sequence>MASISPYQNEAESLTLGELTVENRVDRVSLYGALELPRDKAGLAQARALKDIVDAVVAALEKERDLPDRVQQQPTQKVKNPFG</sequence>
<dbReference type="Proteomes" id="UP000622890">
    <property type="component" value="Unassembled WGS sequence"/>
</dbReference>
<gene>
    <name evidence="1" type="ORF">JJB74_10820</name>
</gene>
<evidence type="ECO:0000313" key="1">
    <source>
        <dbReference type="EMBL" id="MBK4735102.1"/>
    </source>
</evidence>
<dbReference type="AlphaFoldDB" id="A0A934W5L9"/>
<comment type="caution">
    <text evidence="1">The sequence shown here is derived from an EMBL/GenBank/DDBJ whole genome shotgun (WGS) entry which is preliminary data.</text>
</comment>